<dbReference type="InterPro" id="IPR052029">
    <property type="entry name" value="PpiD_chaperone"/>
</dbReference>
<dbReference type="Pfam" id="PF13624">
    <property type="entry name" value="SurA_N_3"/>
    <property type="match status" value="1"/>
</dbReference>
<name>A0A4R2I7L8_9GAMM</name>
<dbReference type="PROSITE" id="PS01096">
    <property type="entry name" value="PPIC_PPIASE_1"/>
    <property type="match status" value="1"/>
</dbReference>
<evidence type="ECO:0000313" key="14">
    <source>
        <dbReference type="EMBL" id="TCO39906.1"/>
    </source>
</evidence>
<keyword evidence="15" id="KW-1185">Reference proteome</keyword>
<keyword evidence="4 12" id="KW-0812">Transmembrane</keyword>
<evidence type="ECO:0000313" key="15">
    <source>
        <dbReference type="Proteomes" id="UP000294862"/>
    </source>
</evidence>
<gene>
    <name evidence="14" type="ORF">EV148_10651</name>
</gene>
<dbReference type="GO" id="GO:0003755">
    <property type="term" value="F:peptidyl-prolyl cis-trans isomerase activity"/>
    <property type="evidence" value="ECO:0007669"/>
    <property type="project" value="UniProtKB-KW"/>
</dbReference>
<evidence type="ECO:0000256" key="11">
    <source>
        <dbReference type="PROSITE-ProRule" id="PRU00278"/>
    </source>
</evidence>
<evidence type="ECO:0000256" key="12">
    <source>
        <dbReference type="SAM" id="Phobius"/>
    </source>
</evidence>
<comment type="subcellular location">
    <subcellularLocation>
        <location evidence="1">Cell inner membrane</location>
        <topology evidence="1">Single-pass type II membrane protein</topology>
        <orientation evidence="1">Periplasmic side</orientation>
    </subcellularLocation>
</comment>
<evidence type="ECO:0000256" key="6">
    <source>
        <dbReference type="ARBA" id="ARBA00023136"/>
    </source>
</evidence>
<dbReference type="Gene3D" id="3.10.50.40">
    <property type="match status" value="1"/>
</dbReference>
<feature type="domain" description="PpiC" evidence="13">
    <location>
        <begin position="268"/>
        <end position="370"/>
    </location>
</feature>
<dbReference type="RefSeq" id="WP_158287442.1">
    <property type="nucleotide sequence ID" value="NZ_JACGXM010000007.1"/>
</dbReference>
<keyword evidence="11" id="KW-0697">Rotamase</keyword>
<dbReference type="PANTHER" id="PTHR47529">
    <property type="entry name" value="PEPTIDYL-PROLYL CIS-TRANS ISOMERASE D"/>
    <property type="match status" value="1"/>
</dbReference>
<proteinExistence type="inferred from homology"/>
<protein>
    <recommendedName>
        <fullName evidence="9">Periplasmic chaperone PpiD</fullName>
    </recommendedName>
    <alternativeName>
        <fullName evidence="10">Periplasmic folding chaperone</fullName>
    </alternativeName>
</protein>
<evidence type="ECO:0000256" key="5">
    <source>
        <dbReference type="ARBA" id="ARBA00022989"/>
    </source>
</evidence>
<sequence>MLQLLRGKKSSLFVKIVLGVIVIGFSFFGIESYFVANTNTNVAKVGGSAISEQEFTQRYNRAVQAELQRMRQQFGASVNASMFQTPEFKRRVLDDLVNERVLLETNDELGLVVPVQRLRDEIQKIPAFQNEGVFDKEQYRQVLQANGMSPQSFEDDMRKDIGRTLLPSQVVATTIATDAEVDAYLRLRDQRRDFRYARLDKPAAEQGEVKDEEIEAWYKQHQAEFMVPERVALEYVELDASKLEIDQMPDDSVLQERYEKAKSRYVTAEQRLASHILVKVGGKGAPEDQKAALAKAEEIEKQLKAGKDFATLAKQDSADLGSKNQGGDLGWLDRGTTEEAFENALFALGKGEVSQPVLTSEGYHIIELRDVRPGKTRSFDEVKPELLKEYADGERDRVYSDKAGRLTELTYQDPSTLETAAKELGLAVQKTELFPRTGGQGIAANPGVAKAAFSDGVLVQNNNSDPIELGPNHIAIVRIAEHKPATPKPLDEVRDTVRARIVAERESKQAKDRADALYAQLGKDKTLDTLAASDNLKVEEQKGIGRDAATLDSRLVSAVFSMPRPEQDKPSYRLVDLGGDNYALVQLTAVTDGDPSKLDAKTREAARNTLQQQASMSAAREFVEALRKATKVSISESKLQDQGP</sequence>
<dbReference type="AlphaFoldDB" id="A0A4R2I7L8"/>
<evidence type="ECO:0000256" key="3">
    <source>
        <dbReference type="ARBA" id="ARBA00022519"/>
    </source>
</evidence>
<keyword evidence="3" id="KW-0997">Cell inner membrane</keyword>
<accession>A0A4R2I7L8</accession>
<dbReference type="OrthoDB" id="9812372at2"/>
<dbReference type="GO" id="GO:0005886">
    <property type="term" value="C:plasma membrane"/>
    <property type="evidence" value="ECO:0007669"/>
    <property type="project" value="UniProtKB-SubCell"/>
</dbReference>
<comment type="caution">
    <text evidence="14">The sequence shown here is derived from an EMBL/GenBank/DDBJ whole genome shotgun (WGS) entry which is preliminary data.</text>
</comment>
<dbReference type="SUPFAM" id="SSF54534">
    <property type="entry name" value="FKBP-like"/>
    <property type="match status" value="1"/>
</dbReference>
<dbReference type="InterPro" id="IPR023058">
    <property type="entry name" value="PPIase_PpiC_CS"/>
</dbReference>
<evidence type="ECO:0000256" key="1">
    <source>
        <dbReference type="ARBA" id="ARBA00004382"/>
    </source>
</evidence>
<keyword evidence="6 12" id="KW-0472">Membrane</keyword>
<dbReference type="SUPFAM" id="SSF109998">
    <property type="entry name" value="Triger factor/SurA peptide-binding domain-like"/>
    <property type="match status" value="1"/>
</dbReference>
<dbReference type="InterPro" id="IPR000297">
    <property type="entry name" value="PPIase_PpiC"/>
</dbReference>
<evidence type="ECO:0000256" key="8">
    <source>
        <dbReference type="ARBA" id="ARBA00038408"/>
    </source>
</evidence>
<dbReference type="Proteomes" id="UP000294862">
    <property type="component" value="Unassembled WGS sequence"/>
</dbReference>
<dbReference type="Pfam" id="PF00639">
    <property type="entry name" value="Rotamase"/>
    <property type="match status" value="1"/>
</dbReference>
<dbReference type="InterPro" id="IPR046357">
    <property type="entry name" value="PPIase_dom_sf"/>
</dbReference>
<dbReference type="EMBL" id="SLWQ01000006">
    <property type="protein sequence ID" value="TCO39906.1"/>
    <property type="molecule type" value="Genomic_DNA"/>
</dbReference>
<dbReference type="PROSITE" id="PS50198">
    <property type="entry name" value="PPIC_PPIASE_2"/>
    <property type="match status" value="1"/>
</dbReference>
<dbReference type="PANTHER" id="PTHR47529:SF1">
    <property type="entry name" value="PERIPLASMIC CHAPERONE PPID"/>
    <property type="match status" value="1"/>
</dbReference>
<keyword evidence="2" id="KW-1003">Cell membrane</keyword>
<comment type="similarity">
    <text evidence="8">Belongs to the PpiD chaperone family.</text>
</comment>
<evidence type="ECO:0000259" key="13">
    <source>
        <dbReference type="PROSITE" id="PS50198"/>
    </source>
</evidence>
<evidence type="ECO:0000256" key="2">
    <source>
        <dbReference type="ARBA" id="ARBA00022475"/>
    </source>
</evidence>
<keyword evidence="7" id="KW-0143">Chaperone</keyword>
<evidence type="ECO:0000256" key="4">
    <source>
        <dbReference type="ARBA" id="ARBA00022692"/>
    </source>
</evidence>
<dbReference type="Gene3D" id="1.10.4030.10">
    <property type="entry name" value="Porin chaperone SurA, peptide-binding domain"/>
    <property type="match status" value="1"/>
</dbReference>
<feature type="transmembrane region" description="Helical" evidence="12">
    <location>
        <begin position="12"/>
        <end position="35"/>
    </location>
</feature>
<evidence type="ECO:0000256" key="9">
    <source>
        <dbReference type="ARBA" id="ARBA00040743"/>
    </source>
</evidence>
<reference evidence="14 15" key="1">
    <citation type="journal article" date="2015" name="Stand. Genomic Sci.">
        <title>Genomic Encyclopedia of Bacterial and Archaeal Type Strains, Phase III: the genomes of soil and plant-associated and newly described type strains.</title>
        <authorList>
            <person name="Whitman W.B."/>
            <person name="Woyke T."/>
            <person name="Klenk H.P."/>
            <person name="Zhou Y."/>
            <person name="Lilburn T.G."/>
            <person name="Beck B.J."/>
            <person name="De Vos P."/>
            <person name="Vandamme P."/>
            <person name="Eisen J.A."/>
            <person name="Garrity G."/>
            <person name="Hugenholtz P."/>
            <person name="Kyrpides N.C."/>
        </authorList>
    </citation>
    <scope>NUCLEOTIDE SEQUENCE [LARGE SCALE GENOMIC DNA]</scope>
    <source>
        <strain evidence="14 15">A3</strain>
    </source>
</reference>
<keyword evidence="5 12" id="KW-1133">Transmembrane helix</keyword>
<evidence type="ECO:0000256" key="7">
    <source>
        <dbReference type="ARBA" id="ARBA00023186"/>
    </source>
</evidence>
<keyword evidence="11 14" id="KW-0413">Isomerase</keyword>
<dbReference type="InterPro" id="IPR027304">
    <property type="entry name" value="Trigger_fact/SurA_dom_sf"/>
</dbReference>
<evidence type="ECO:0000256" key="10">
    <source>
        <dbReference type="ARBA" id="ARBA00042775"/>
    </source>
</evidence>
<organism evidence="14 15">
    <name type="scientific">Dokdonella fugitiva</name>
    <dbReference type="NCBI Taxonomy" id="328517"/>
    <lineage>
        <taxon>Bacteria</taxon>
        <taxon>Pseudomonadati</taxon>
        <taxon>Pseudomonadota</taxon>
        <taxon>Gammaproteobacteria</taxon>
        <taxon>Lysobacterales</taxon>
        <taxon>Rhodanobacteraceae</taxon>
        <taxon>Dokdonella</taxon>
    </lineage>
</organism>